<sequence>MGADRSKADREVPYGTSDASNWAGSSLETRTPCALNLHPGSSSKSSNNAIASNHVNGGQVLLAQRENSKEGPEVPVFEEPADSAIWAASPITRMDSPVA</sequence>
<organism evidence="2 3">
    <name type="scientific">Ramazzottius varieornatus</name>
    <name type="common">Water bear</name>
    <name type="synonym">Tardigrade</name>
    <dbReference type="NCBI Taxonomy" id="947166"/>
    <lineage>
        <taxon>Eukaryota</taxon>
        <taxon>Metazoa</taxon>
        <taxon>Ecdysozoa</taxon>
        <taxon>Tardigrada</taxon>
        <taxon>Eutardigrada</taxon>
        <taxon>Parachela</taxon>
        <taxon>Hypsibioidea</taxon>
        <taxon>Ramazzottiidae</taxon>
        <taxon>Ramazzottius</taxon>
    </lineage>
</organism>
<comment type="caution">
    <text evidence="2">The sequence shown here is derived from an EMBL/GenBank/DDBJ whole genome shotgun (WGS) entry which is preliminary data.</text>
</comment>
<reference evidence="2 3" key="1">
    <citation type="journal article" date="2016" name="Nat. Commun.">
        <title>Extremotolerant tardigrade genome and improved radiotolerance of human cultured cells by tardigrade-unique protein.</title>
        <authorList>
            <person name="Hashimoto T."/>
            <person name="Horikawa D.D."/>
            <person name="Saito Y."/>
            <person name="Kuwahara H."/>
            <person name="Kozuka-Hata H."/>
            <person name="Shin-I T."/>
            <person name="Minakuchi Y."/>
            <person name="Ohishi K."/>
            <person name="Motoyama A."/>
            <person name="Aizu T."/>
            <person name="Enomoto A."/>
            <person name="Kondo K."/>
            <person name="Tanaka S."/>
            <person name="Hara Y."/>
            <person name="Koshikawa S."/>
            <person name="Sagara H."/>
            <person name="Miura T."/>
            <person name="Yokobori S."/>
            <person name="Miyagawa K."/>
            <person name="Suzuki Y."/>
            <person name="Kubo T."/>
            <person name="Oyama M."/>
            <person name="Kohara Y."/>
            <person name="Fujiyama A."/>
            <person name="Arakawa K."/>
            <person name="Katayama T."/>
            <person name="Toyoda A."/>
            <person name="Kunieda T."/>
        </authorList>
    </citation>
    <scope>NUCLEOTIDE SEQUENCE [LARGE SCALE GENOMIC DNA]</scope>
    <source>
        <strain evidence="2 3">YOKOZUNA-1</strain>
    </source>
</reference>
<feature type="compositionally biased region" description="Basic and acidic residues" evidence="1">
    <location>
        <begin position="1"/>
        <end position="12"/>
    </location>
</feature>
<dbReference type="Proteomes" id="UP000186922">
    <property type="component" value="Unassembled WGS sequence"/>
</dbReference>
<evidence type="ECO:0000313" key="2">
    <source>
        <dbReference type="EMBL" id="GAV05197.1"/>
    </source>
</evidence>
<name>A0A1D1VUN5_RAMVA</name>
<feature type="compositionally biased region" description="Polar residues" evidence="1">
    <location>
        <begin position="17"/>
        <end position="29"/>
    </location>
</feature>
<protein>
    <submittedName>
        <fullName evidence="2">Uncharacterized protein</fullName>
    </submittedName>
</protein>
<feature type="region of interest" description="Disordered" evidence="1">
    <location>
        <begin position="1"/>
        <end position="99"/>
    </location>
</feature>
<dbReference type="AlphaFoldDB" id="A0A1D1VUN5"/>
<evidence type="ECO:0000313" key="3">
    <source>
        <dbReference type="Proteomes" id="UP000186922"/>
    </source>
</evidence>
<accession>A0A1D1VUN5</accession>
<feature type="compositionally biased region" description="Low complexity" evidence="1">
    <location>
        <begin position="41"/>
        <end position="53"/>
    </location>
</feature>
<evidence type="ECO:0000256" key="1">
    <source>
        <dbReference type="SAM" id="MobiDB-lite"/>
    </source>
</evidence>
<gene>
    <name evidence="2" type="primary">RvY_15365-1</name>
    <name evidence="2" type="synonym">RvY_15365.1</name>
    <name evidence="2" type="ORF">RvY_15365</name>
</gene>
<proteinExistence type="predicted"/>
<dbReference type="EMBL" id="BDGG01000012">
    <property type="protein sequence ID" value="GAV05197.1"/>
    <property type="molecule type" value="Genomic_DNA"/>
</dbReference>
<keyword evidence="3" id="KW-1185">Reference proteome</keyword>